<dbReference type="InterPro" id="IPR029068">
    <property type="entry name" value="Glyas_Bleomycin-R_OHBP_Dase"/>
</dbReference>
<dbReference type="Proteomes" id="UP000603904">
    <property type="component" value="Unassembled WGS sequence"/>
</dbReference>
<accession>A0ABQ4FTA9</accession>
<name>A0ABQ4FTA9_9ACTN</name>
<protein>
    <submittedName>
        <fullName evidence="2">Glyoxalase</fullName>
    </submittedName>
</protein>
<dbReference type="InterPro" id="IPR037523">
    <property type="entry name" value="VOC_core"/>
</dbReference>
<dbReference type="RefSeq" id="WP_204055740.1">
    <property type="nucleotide sequence ID" value="NZ_BAAAGP010000003.1"/>
</dbReference>
<evidence type="ECO:0000313" key="2">
    <source>
        <dbReference type="EMBL" id="GIH38062.1"/>
    </source>
</evidence>
<evidence type="ECO:0000313" key="3">
    <source>
        <dbReference type="Proteomes" id="UP000603904"/>
    </source>
</evidence>
<dbReference type="InterPro" id="IPR052164">
    <property type="entry name" value="Anthracycline_SecMetBiosynth"/>
</dbReference>
<sequence>MTTPAAETPAFGTVAWFEIATDDPDGVQRFYGDLFGWRYQADEQAAAGGMDYRIVSYPTDERPQGGVFGTGGERPNHAVFCVHVADVAETCDRVEGLGGKVVFKAVGNPGGPDFAYLHDTSGNLFGVFAMAGV</sequence>
<dbReference type="PANTHER" id="PTHR33993">
    <property type="entry name" value="GLYOXALASE-RELATED"/>
    <property type="match status" value="1"/>
</dbReference>
<proteinExistence type="predicted"/>
<gene>
    <name evidence="2" type="ORF">Mco01_10620</name>
</gene>
<dbReference type="EMBL" id="BOOC01000003">
    <property type="protein sequence ID" value="GIH38062.1"/>
    <property type="molecule type" value="Genomic_DNA"/>
</dbReference>
<organism evidence="2 3">
    <name type="scientific">Microbispora corallina</name>
    <dbReference type="NCBI Taxonomy" id="83302"/>
    <lineage>
        <taxon>Bacteria</taxon>
        <taxon>Bacillati</taxon>
        <taxon>Actinomycetota</taxon>
        <taxon>Actinomycetes</taxon>
        <taxon>Streptosporangiales</taxon>
        <taxon>Streptosporangiaceae</taxon>
        <taxon>Microbispora</taxon>
    </lineage>
</organism>
<comment type="caution">
    <text evidence="2">The sequence shown here is derived from an EMBL/GenBank/DDBJ whole genome shotgun (WGS) entry which is preliminary data.</text>
</comment>
<reference evidence="2 3" key="1">
    <citation type="submission" date="2021-01" db="EMBL/GenBank/DDBJ databases">
        <title>Whole genome shotgun sequence of Microbispora corallina NBRC 16416.</title>
        <authorList>
            <person name="Komaki H."/>
            <person name="Tamura T."/>
        </authorList>
    </citation>
    <scope>NUCLEOTIDE SEQUENCE [LARGE SCALE GENOMIC DNA]</scope>
    <source>
        <strain evidence="2 3">NBRC 16416</strain>
    </source>
</reference>
<dbReference type="CDD" id="cd07247">
    <property type="entry name" value="SgaA_N_like"/>
    <property type="match status" value="1"/>
</dbReference>
<dbReference type="Gene3D" id="3.10.180.10">
    <property type="entry name" value="2,3-Dihydroxybiphenyl 1,2-Dioxygenase, domain 1"/>
    <property type="match status" value="1"/>
</dbReference>
<dbReference type="SUPFAM" id="SSF54593">
    <property type="entry name" value="Glyoxalase/Bleomycin resistance protein/Dihydroxybiphenyl dioxygenase"/>
    <property type="match status" value="1"/>
</dbReference>
<dbReference type="Pfam" id="PF00903">
    <property type="entry name" value="Glyoxalase"/>
    <property type="match status" value="1"/>
</dbReference>
<evidence type="ECO:0000259" key="1">
    <source>
        <dbReference type="PROSITE" id="PS51819"/>
    </source>
</evidence>
<keyword evidence="3" id="KW-1185">Reference proteome</keyword>
<dbReference type="PROSITE" id="PS51819">
    <property type="entry name" value="VOC"/>
    <property type="match status" value="1"/>
</dbReference>
<dbReference type="InterPro" id="IPR004360">
    <property type="entry name" value="Glyas_Fos-R_dOase_dom"/>
</dbReference>
<feature type="domain" description="VOC" evidence="1">
    <location>
        <begin position="13"/>
        <end position="130"/>
    </location>
</feature>